<dbReference type="PANTHER" id="PTHR15394:SF3">
    <property type="entry name" value="SERINE HYDROLASE RBBP9"/>
    <property type="match status" value="1"/>
</dbReference>
<dbReference type="PANTHER" id="PTHR15394">
    <property type="entry name" value="SERINE HYDROLASE RBBP9"/>
    <property type="match status" value="1"/>
</dbReference>
<dbReference type="InterPro" id="IPR029058">
    <property type="entry name" value="AB_hydrolase_fold"/>
</dbReference>
<sequence>MADVLLIHGFNINSFGIWYPWLRDQLEEKGDFTVHIPSFPKPSAPLMSEWIDHLSEEMFGTDSTRPLIIIGHSLGGYFVQRILENALLDNKQFWKDRLVQVYLVAATGFRREKATNFYEPEVDWEKINENTKNVQFHIIWDKSDNVVPQEHCEYIHKNCNNSTLHILNNQNKHFLSKSNNDLLQLFLQNN</sequence>
<name>A0ABQ8Z135_9EUKA</name>
<protein>
    <submittedName>
        <fullName evidence="1">Uncharacterized protein</fullName>
    </submittedName>
</protein>
<organism evidence="1 2">
    <name type="scientific">Anaeramoeba flamelloides</name>
    <dbReference type="NCBI Taxonomy" id="1746091"/>
    <lineage>
        <taxon>Eukaryota</taxon>
        <taxon>Metamonada</taxon>
        <taxon>Anaeramoebidae</taxon>
        <taxon>Anaeramoeba</taxon>
    </lineage>
</organism>
<proteinExistence type="predicted"/>
<evidence type="ECO:0000313" key="1">
    <source>
        <dbReference type="EMBL" id="KAJ6250511.1"/>
    </source>
</evidence>
<gene>
    <name evidence="1" type="ORF">M0813_15997</name>
</gene>
<keyword evidence="2" id="KW-1185">Reference proteome</keyword>
<evidence type="ECO:0000313" key="2">
    <source>
        <dbReference type="Proteomes" id="UP001150062"/>
    </source>
</evidence>
<reference evidence="1" key="1">
    <citation type="submission" date="2022-08" db="EMBL/GenBank/DDBJ databases">
        <title>Novel sulfate-reducing endosymbionts in the free-living metamonad Anaeramoeba.</title>
        <authorList>
            <person name="Jerlstrom-Hultqvist J."/>
            <person name="Cepicka I."/>
            <person name="Gallot-Lavallee L."/>
            <person name="Salas-Leiva D."/>
            <person name="Curtis B.A."/>
            <person name="Zahonova K."/>
            <person name="Pipaliya S."/>
            <person name="Dacks J."/>
            <person name="Roger A.J."/>
        </authorList>
    </citation>
    <scope>NUCLEOTIDE SEQUENCE</scope>
    <source>
        <strain evidence="1">Schooner1</strain>
    </source>
</reference>
<dbReference type="SUPFAM" id="SSF53474">
    <property type="entry name" value="alpha/beta-Hydrolases"/>
    <property type="match status" value="1"/>
</dbReference>
<comment type="caution">
    <text evidence="1">The sequence shown here is derived from an EMBL/GenBank/DDBJ whole genome shotgun (WGS) entry which is preliminary data.</text>
</comment>
<dbReference type="Pfam" id="PF06821">
    <property type="entry name" value="Ser_hydrolase"/>
    <property type="match status" value="1"/>
</dbReference>
<accession>A0ABQ8Z135</accession>
<dbReference type="InterPro" id="IPR010662">
    <property type="entry name" value="RBBP9/YdeN"/>
</dbReference>
<dbReference type="Gene3D" id="3.40.50.1820">
    <property type="entry name" value="alpha/beta hydrolase"/>
    <property type="match status" value="1"/>
</dbReference>
<dbReference type="EMBL" id="JAOAOG010000075">
    <property type="protein sequence ID" value="KAJ6250511.1"/>
    <property type="molecule type" value="Genomic_DNA"/>
</dbReference>
<dbReference type="Proteomes" id="UP001150062">
    <property type="component" value="Unassembled WGS sequence"/>
</dbReference>